<name>A0A059DXI3_9PROT</name>
<dbReference type="InterPro" id="IPR016187">
    <property type="entry name" value="CTDL_fold"/>
</dbReference>
<evidence type="ECO:0000313" key="4">
    <source>
        <dbReference type="Proteomes" id="UP000024547"/>
    </source>
</evidence>
<dbReference type="InterPro" id="IPR005532">
    <property type="entry name" value="SUMF_dom"/>
</dbReference>
<evidence type="ECO:0000259" key="2">
    <source>
        <dbReference type="Pfam" id="PF03781"/>
    </source>
</evidence>
<protein>
    <recommendedName>
        <fullName evidence="2">Sulfatase-modifying factor enzyme-like domain-containing protein</fullName>
    </recommendedName>
</protein>
<evidence type="ECO:0000256" key="1">
    <source>
        <dbReference type="SAM" id="MobiDB-lite"/>
    </source>
</evidence>
<comment type="caution">
    <text evidence="3">The sequence shown here is derived from an EMBL/GenBank/DDBJ whole genome shotgun (WGS) entry which is preliminary data.</text>
</comment>
<dbReference type="InterPro" id="IPR042095">
    <property type="entry name" value="SUMF_sf"/>
</dbReference>
<feature type="compositionally biased region" description="Basic and acidic residues" evidence="1">
    <location>
        <begin position="206"/>
        <end position="217"/>
    </location>
</feature>
<dbReference type="PATRIC" id="fig|1280948.3.peg.3412"/>
<proteinExistence type="predicted"/>
<dbReference type="InterPro" id="IPR051043">
    <property type="entry name" value="Sulfatase_Mod_Factor_Kinase"/>
</dbReference>
<dbReference type="AlphaFoldDB" id="A0A059DXI3"/>
<dbReference type="SUPFAM" id="SSF56436">
    <property type="entry name" value="C-type lectin-like"/>
    <property type="match status" value="1"/>
</dbReference>
<dbReference type="STRING" id="1280948.HY36_11455"/>
<keyword evidence="4" id="KW-1185">Reference proteome</keyword>
<evidence type="ECO:0000313" key="3">
    <source>
        <dbReference type="EMBL" id="KCZ58116.1"/>
    </source>
</evidence>
<dbReference type="GO" id="GO:0120147">
    <property type="term" value="F:formylglycine-generating oxidase activity"/>
    <property type="evidence" value="ECO:0007669"/>
    <property type="project" value="TreeGrafter"/>
</dbReference>
<dbReference type="eggNOG" id="COG1262">
    <property type="taxonomic scope" value="Bacteria"/>
</dbReference>
<dbReference type="Proteomes" id="UP000024547">
    <property type="component" value="Unassembled WGS sequence"/>
</dbReference>
<accession>A0A059DXI3</accession>
<sequence length="260" mass="28903">MVVIPAASFEMGEAIDYGYGEIDGPRHTVDIHRSFALAKTEVTVGEFRQFVGATGHLSEGKCNIYTDEKSWHIDPDRNWERPGFTQAEDHPVVCVSWEDTQAYASWLTQQTGESYRLPSEAEWEYVAAFGDIEGEDGVVGHDEANIGLVDCCGGKAEGRDVWIETAPVGSFPSDKFGIHDMRGNVWEWQADCHQDNYVGAPVDGSARTECDTPDKRSIRGGSYGDAGDYLSPRYRLPGPKDQGYFTVGFRLAHDVREPQR</sequence>
<gene>
    <name evidence="3" type="ORF">HY36_11455</name>
</gene>
<feature type="domain" description="Sulfatase-modifying factor enzyme-like" evidence="2">
    <location>
        <begin position="1"/>
        <end position="252"/>
    </location>
</feature>
<dbReference type="PANTHER" id="PTHR23150">
    <property type="entry name" value="SULFATASE MODIFYING FACTOR 1, 2"/>
    <property type="match status" value="1"/>
</dbReference>
<dbReference type="EMBL" id="AWFH01000062">
    <property type="protein sequence ID" value="KCZ58116.1"/>
    <property type="molecule type" value="Genomic_DNA"/>
</dbReference>
<reference evidence="3 4" key="1">
    <citation type="journal article" date="2014" name="Antonie Van Leeuwenhoek">
        <title>Hyphomonas beringensis sp. nov. and Hyphomonas chukchiensis sp. nov., isolated from surface seawater of the Bering Sea and Chukchi Sea.</title>
        <authorList>
            <person name="Li C."/>
            <person name="Lai Q."/>
            <person name="Li G."/>
            <person name="Dong C."/>
            <person name="Wang J."/>
            <person name="Liao Y."/>
            <person name="Shao Z."/>
        </authorList>
    </citation>
    <scope>NUCLEOTIDE SEQUENCE [LARGE SCALE GENOMIC DNA]</scope>
    <source>
        <strain evidence="3 4">22II1-22F38</strain>
    </source>
</reference>
<dbReference type="Gene3D" id="3.90.1580.10">
    <property type="entry name" value="paralog of FGE (formylglycine-generating enzyme)"/>
    <property type="match status" value="1"/>
</dbReference>
<organism evidence="3 4">
    <name type="scientific">Hyphomonas atlantica</name>
    <dbReference type="NCBI Taxonomy" id="1280948"/>
    <lineage>
        <taxon>Bacteria</taxon>
        <taxon>Pseudomonadati</taxon>
        <taxon>Pseudomonadota</taxon>
        <taxon>Alphaproteobacteria</taxon>
        <taxon>Hyphomonadales</taxon>
        <taxon>Hyphomonadaceae</taxon>
        <taxon>Hyphomonas</taxon>
    </lineage>
</organism>
<dbReference type="Pfam" id="PF03781">
    <property type="entry name" value="FGE-sulfatase"/>
    <property type="match status" value="1"/>
</dbReference>
<feature type="region of interest" description="Disordered" evidence="1">
    <location>
        <begin position="204"/>
        <end position="224"/>
    </location>
</feature>
<dbReference type="PANTHER" id="PTHR23150:SF35">
    <property type="entry name" value="BLL6746 PROTEIN"/>
    <property type="match status" value="1"/>
</dbReference>